<keyword evidence="13 14" id="KW-0998">Cell outer membrane</keyword>
<evidence type="ECO:0000256" key="8">
    <source>
        <dbReference type="ARBA" id="ARBA00023004"/>
    </source>
</evidence>
<comment type="subcellular location">
    <subcellularLocation>
        <location evidence="1 14">Cell outer membrane</location>
        <topology evidence="1 14">Multi-pass membrane protein</topology>
    </subcellularLocation>
</comment>
<dbReference type="PANTHER" id="PTHR32552:SF74">
    <property type="entry name" value="HYDROXAMATE SIDEROPHORE RECEPTOR FHUE"/>
    <property type="match status" value="1"/>
</dbReference>
<evidence type="ECO:0000259" key="17">
    <source>
        <dbReference type="SMART" id="SM00965"/>
    </source>
</evidence>
<name>A0A240E424_9GAMM</name>
<keyword evidence="11 14" id="KW-0472">Membrane</keyword>
<evidence type="ECO:0000313" key="19">
    <source>
        <dbReference type="Proteomes" id="UP000219042"/>
    </source>
</evidence>
<proteinExistence type="inferred from homology"/>
<evidence type="ECO:0000256" key="14">
    <source>
        <dbReference type="PROSITE-ProRule" id="PRU01360"/>
    </source>
</evidence>
<keyword evidence="12 18" id="KW-0675">Receptor</keyword>
<keyword evidence="6 14" id="KW-0812">Transmembrane</keyword>
<dbReference type="Gene3D" id="2.40.170.20">
    <property type="entry name" value="TonB-dependent receptor, beta-barrel domain"/>
    <property type="match status" value="1"/>
</dbReference>
<evidence type="ECO:0000256" key="5">
    <source>
        <dbReference type="ARBA" id="ARBA00022496"/>
    </source>
</evidence>
<evidence type="ECO:0000256" key="16">
    <source>
        <dbReference type="RuleBase" id="RU003357"/>
    </source>
</evidence>
<keyword evidence="10 16" id="KW-0798">TonB box</keyword>
<dbReference type="Gene3D" id="3.55.50.30">
    <property type="match status" value="1"/>
</dbReference>
<keyword evidence="9" id="KW-0406">Ion transport</keyword>
<dbReference type="SUPFAM" id="SSF56935">
    <property type="entry name" value="Porins"/>
    <property type="match status" value="1"/>
</dbReference>
<keyword evidence="4 14" id="KW-1134">Transmembrane beta strand</keyword>
<dbReference type="GO" id="GO:0015344">
    <property type="term" value="F:siderophore uptake transmembrane transporter activity"/>
    <property type="evidence" value="ECO:0007669"/>
    <property type="project" value="TreeGrafter"/>
</dbReference>
<evidence type="ECO:0000256" key="15">
    <source>
        <dbReference type="PROSITE-ProRule" id="PRU10144"/>
    </source>
</evidence>
<evidence type="ECO:0000256" key="4">
    <source>
        <dbReference type="ARBA" id="ARBA00022452"/>
    </source>
</evidence>
<dbReference type="AlphaFoldDB" id="A0A240E424"/>
<comment type="similarity">
    <text evidence="2 14 16">Belongs to the TonB-dependent receptor family.</text>
</comment>
<evidence type="ECO:0000256" key="9">
    <source>
        <dbReference type="ARBA" id="ARBA00023065"/>
    </source>
</evidence>
<dbReference type="Pfam" id="PF07660">
    <property type="entry name" value="STN"/>
    <property type="match status" value="1"/>
</dbReference>
<dbReference type="CDD" id="cd01347">
    <property type="entry name" value="ligand_gated_channel"/>
    <property type="match status" value="1"/>
</dbReference>
<evidence type="ECO:0000256" key="3">
    <source>
        <dbReference type="ARBA" id="ARBA00022448"/>
    </source>
</evidence>
<dbReference type="InterPro" id="IPR039426">
    <property type="entry name" value="TonB-dep_rcpt-like"/>
</dbReference>
<evidence type="ECO:0000256" key="13">
    <source>
        <dbReference type="ARBA" id="ARBA00023237"/>
    </source>
</evidence>
<evidence type="ECO:0000256" key="7">
    <source>
        <dbReference type="ARBA" id="ARBA00022729"/>
    </source>
</evidence>
<dbReference type="Pfam" id="PF00593">
    <property type="entry name" value="TonB_dep_Rec_b-barrel"/>
    <property type="match status" value="1"/>
</dbReference>
<feature type="short sequence motif" description="TonB C-terminal box" evidence="15">
    <location>
        <begin position="823"/>
        <end position="840"/>
    </location>
</feature>
<dbReference type="InterPro" id="IPR011662">
    <property type="entry name" value="Secretin/TonB_short_N"/>
</dbReference>
<dbReference type="EMBL" id="OANT01000001">
    <property type="protein sequence ID" value="SNX43524.1"/>
    <property type="molecule type" value="Genomic_DNA"/>
</dbReference>
<organism evidence="18 19">
    <name type="scientific">Acinetobacter puyangensis</name>
    <dbReference type="NCBI Taxonomy" id="1096779"/>
    <lineage>
        <taxon>Bacteria</taxon>
        <taxon>Pseudomonadati</taxon>
        <taxon>Pseudomonadota</taxon>
        <taxon>Gammaproteobacteria</taxon>
        <taxon>Moraxellales</taxon>
        <taxon>Moraxellaceae</taxon>
        <taxon>Acinetobacter</taxon>
    </lineage>
</organism>
<evidence type="ECO:0000256" key="10">
    <source>
        <dbReference type="ARBA" id="ARBA00023077"/>
    </source>
</evidence>
<dbReference type="PROSITE" id="PS01156">
    <property type="entry name" value="TONB_DEPENDENT_REC_2"/>
    <property type="match status" value="1"/>
</dbReference>
<keyword evidence="8" id="KW-0408">Iron</keyword>
<dbReference type="PANTHER" id="PTHR32552">
    <property type="entry name" value="FERRICHROME IRON RECEPTOR-RELATED"/>
    <property type="match status" value="1"/>
</dbReference>
<evidence type="ECO:0000256" key="6">
    <source>
        <dbReference type="ARBA" id="ARBA00022692"/>
    </source>
</evidence>
<dbReference type="PROSITE" id="PS52016">
    <property type="entry name" value="TONB_DEPENDENT_REC_3"/>
    <property type="match status" value="1"/>
</dbReference>
<dbReference type="InterPro" id="IPR000531">
    <property type="entry name" value="Beta-barrel_TonB"/>
</dbReference>
<dbReference type="InterPro" id="IPR037066">
    <property type="entry name" value="Plug_dom_sf"/>
</dbReference>
<dbReference type="GO" id="GO:0009279">
    <property type="term" value="C:cell outer membrane"/>
    <property type="evidence" value="ECO:0007669"/>
    <property type="project" value="UniProtKB-SubCell"/>
</dbReference>
<sequence length="840" mass="92431">MQRSHTLMIKFKSTLSLAIQAAMLGALTVGTSTLVWAETSVNQHTLSTQVNIAAGSLDQVLAQFAGLSGVQISYDPALVAGKKSAGLKGQYAFEQGIAELLNGTGLKLAKRADGAWTIEQHQNQARDMGQLKPIDVKVQGSANRDANAVQLPVINVTAENENSYTVKNTSTATKLNLSLRETPQSVSVITRQQMDDQAAISIGDALRNTPGVSVQAFDSNRMLYFTRGFDITNYQYDGVNTIVDNIYEGSPHGDAATYERIEVIKGATGLMTGSGDPSATVNIIRKKPTHDFSASVAGSAGSWDNYRTEADISGPLNDAGTVRGRFVGAYQDRKSYLDHYKQNNDTLYGIIEADVMSDTLLTFGIDRYGTTPRGVSWTGNPVYFTDGTRTNFSRSHNPGADWSRRDFESTTYFAALEQTLAHDWKLKVSLDYLVTDHDTRLASASGGNPDPVTGEGMFMYWGRWEGHRVQNTADINISGPFSLFGREHELVAGVMVSHSRLTGDTFDGSAFSMVSGSIFDWNGKLPEQDFPINGNYKTTQSQNGIYLATRLRPSDNLALILGTRVSNFKFNNDEDYFDTSSLGDVHTSYKEHGVVTPYAGIVYDLDDTYSVYASYTSIYQPQTNKDINGSTLAPVEGNGYEAGLKAAYLDGKLNAALALFRIEQDNVAENVGTNPVTNEGIYRAIEGATTKGVELELAGELKKDWSISAGYTYARNRDADQQRIYGYPLATTQPEHVVRLFTSYRLSGDLSRVTIGGGIKWQSVFYGNIYNPTIDDYTLIEQRNYMLVDLMTRYQQNEHLSFTLNANNVLDKKYLTGLGNFDTTYYGEPRSIILTAKYQF</sequence>
<keyword evidence="19" id="KW-1185">Reference proteome</keyword>
<keyword evidence="5" id="KW-0410">Iron transport</keyword>
<dbReference type="Proteomes" id="UP000219042">
    <property type="component" value="Unassembled WGS sequence"/>
</dbReference>
<evidence type="ECO:0000313" key="18">
    <source>
        <dbReference type="EMBL" id="SNX43524.1"/>
    </source>
</evidence>
<dbReference type="SMART" id="SM00965">
    <property type="entry name" value="STN"/>
    <property type="match status" value="1"/>
</dbReference>
<keyword evidence="7" id="KW-0732">Signal</keyword>
<dbReference type="InterPro" id="IPR010105">
    <property type="entry name" value="TonB_sidphr_rcpt"/>
</dbReference>
<evidence type="ECO:0000256" key="11">
    <source>
        <dbReference type="ARBA" id="ARBA00023136"/>
    </source>
</evidence>
<dbReference type="Gene3D" id="2.170.130.10">
    <property type="entry name" value="TonB-dependent receptor, plug domain"/>
    <property type="match status" value="1"/>
</dbReference>
<evidence type="ECO:0000256" key="2">
    <source>
        <dbReference type="ARBA" id="ARBA00009810"/>
    </source>
</evidence>
<keyword evidence="3 14" id="KW-0813">Transport</keyword>
<evidence type="ECO:0000256" key="1">
    <source>
        <dbReference type="ARBA" id="ARBA00004571"/>
    </source>
</evidence>
<evidence type="ECO:0000256" key="12">
    <source>
        <dbReference type="ARBA" id="ARBA00023170"/>
    </source>
</evidence>
<dbReference type="GO" id="GO:0015891">
    <property type="term" value="P:siderophore transport"/>
    <property type="evidence" value="ECO:0007669"/>
    <property type="project" value="InterPro"/>
</dbReference>
<feature type="domain" description="Secretin/TonB short N-terminal" evidence="17">
    <location>
        <begin position="70"/>
        <end position="121"/>
    </location>
</feature>
<dbReference type="InterPro" id="IPR036942">
    <property type="entry name" value="Beta-barrel_TonB_sf"/>
</dbReference>
<dbReference type="InterPro" id="IPR012910">
    <property type="entry name" value="Plug_dom"/>
</dbReference>
<dbReference type="Pfam" id="PF07715">
    <property type="entry name" value="Plug"/>
    <property type="match status" value="1"/>
</dbReference>
<dbReference type="FunFam" id="2.170.130.10:FF:000010">
    <property type="entry name" value="Ferripyoverdine receptor"/>
    <property type="match status" value="1"/>
</dbReference>
<protein>
    <submittedName>
        <fullName evidence="18">Outer-membrane receptor for ferric coprogen and ferric-rhodotorulic acid</fullName>
    </submittedName>
</protein>
<dbReference type="InterPro" id="IPR010917">
    <property type="entry name" value="TonB_rcpt_CS"/>
</dbReference>
<accession>A0A240E424</accession>
<dbReference type="RefSeq" id="WP_228150343.1">
    <property type="nucleotide sequence ID" value="NZ_BAABHT010000020.1"/>
</dbReference>
<dbReference type="GO" id="GO:0038023">
    <property type="term" value="F:signaling receptor activity"/>
    <property type="evidence" value="ECO:0007669"/>
    <property type="project" value="InterPro"/>
</dbReference>
<gene>
    <name evidence="18" type="ORF">SAMN05421731_101566</name>
</gene>
<dbReference type="NCBIfam" id="TIGR01783">
    <property type="entry name" value="TonB-siderophor"/>
    <property type="match status" value="1"/>
</dbReference>
<reference evidence="19" key="1">
    <citation type="submission" date="2016-09" db="EMBL/GenBank/DDBJ databases">
        <authorList>
            <person name="Varghese N."/>
            <person name="Submissions S."/>
        </authorList>
    </citation>
    <scope>NUCLEOTIDE SEQUENCE [LARGE SCALE GENOMIC DNA]</scope>
    <source>
        <strain evidence="19">ANC 4466</strain>
    </source>
</reference>